<gene>
    <name evidence="4" type="primary">AUGUSTUS-3.0.2_04604</name>
    <name evidence="4" type="ORF">TcasGA2_TC004604</name>
</gene>
<feature type="domain" description="RNase H type-1" evidence="3">
    <location>
        <begin position="80"/>
        <end position="227"/>
    </location>
</feature>
<evidence type="ECO:0000259" key="3">
    <source>
        <dbReference type="PROSITE" id="PS50879"/>
    </source>
</evidence>
<dbReference type="OMA" id="GWAAVIQ"/>
<dbReference type="PROSITE" id="PS50879">
    <property type="entry name" value="RNASE_H_1"/>
    <property type="match status" value="1"/>
</dbReference>
<dbReference type="PhylomeDB" id="D6W806"/>
<organism evidence="4 5">
    <name type="scientific">Tribolium castaneum</name>
    <name type="common">Red flour beetle</name>
    <dbReference type="NCBI Taxonomy" id="7070"/>
    <lineage>
        <taxon>Eukaryota</taxon>
        <taxon>Metazoa</taxon>
        <taxon>Ecdysozoa</taxon>
        <taxon>Arthropoda</taxon>
        <taxon>Hexapoda</taxon>
        <taxon>Insecta</taxon>
        <taxon>Pterygota</taxon>
        <taxon>Neoptera</taxon>
        <taxon>Endopterygota</taxon>
        <taxon>Coleoptera</taxon>
        <taxon>Polyphaga</taxon>
        <taxon>Cucujiformia</taxon>
        <taxon>Tenebrionidae</taxon>
        <taxon>Tenebrionidae incertae sedis</taxon>
        <taxon>Tribolium</taxon>
    </lineage>
</organism>
<dbReference type="InterPro" id="IPR036397">
    <property type="entry name" value="RNaseH_sf"/>
</dbReference>
<dbReference type="PANTHER" id="PTHR10642">
    <property type="entry name" value="RIBONUCLEASE H1"/>
    <property type="match status" value="1"/>
</dbReference>
<dbReference type="PANTHER" id="PTHR10642:SF31">
    <property type="entry name" value="RIBONUCLEASE H1"/>
    <property type="match status" value="1"/>
</dbReference>
<dbReference type="eggNOG" id="KOG3752">
    <property type="taxonomic scope" value="Eukaryota"/>
</dbReference>
<keyword evidence="2" id="KW-0175">Coiled coil</keyword>
<dbReference type="AlphaFoldDB" id="D6W806"/>
<reference evidence="4 5" key="1">
    <citation type="journal article" date="2008" name="Nature">
        <title>The genome of the model beetle and pest Tribolium castaneum.</title>
        <authorList>
            <consortium name="Tribolium Genome Sequencing Consortium"/>
            <person name="Richards S."/>
            <person name="Gibbs R.A."/>
            <person name="Weinstock G.M."/>
            <person name="Brown S.J."/>
            <person name="Denell R."/>
            <person name="Beeman R.W."/>
            <person name="Gibbs R."/>
            <person name="Beeman R.W."/>
            <person name="Brown S.J."/>
            <person name="Bucher G."/>
            <person name="Friedrich M."/>
            <person name="Grimmelikhuijzen C.J."/>
            <person name="Klingler M."/>
            <person name="Lorenzen M."/>
            <person name="Richards S."/>
            <person name="Roth S."/>
            <person name="Schroder R."/>
            <person name="Tautz D."/>
            <person name="Zdobnov E.M."/>
            <person name="Muzny D."/>
            <person name="Gibbs R.A."/>
            <person name="Weinstock G.M."/>
            <person name="Attaway T."/>
            <person name="Bell S."/>
            <person name="Buhay C.J."/>
            <person name="Chandrabose M.N."/>
            <person name="Chavez D."/>
            <person name="Clerk-Blankenburg K.P."/>
            <person name="Cree A."/>
            <person name="Dao M."/>
            <person name="Davis C."/>
            <person name="Chacko J."/>
            <person name="Dinh H."/>
            <person name="Dugan-Rocha S."/>
            <person name="Fowler G."/>
            <person name="Garner T.T."/>
            <person name="Garnes J."/>
            <person name="Gnirke A."/>
            <person name="Hawes A."/>
            <person name="Hernandez J."/>
            <person name="Hines S."/>
            <person name="Holder M."/>
            <person name="Hume J."/>
            <person name="Jhangiani S.N."/>
            <person name="Joshi V."/>
            <person name="Khan Z.M."/>
            <person name="Jackson L."/>
            <person name="Kovar C."/>
            <person name="Kowis A."/>
            <person name="Lee S."/>
            <person name="Lewis L.R."/>
            <person name="Margolis J."/>
            <person name="Morgan M."/>
            <person name="Nazareth L.V."/>
            <person name="Nguyen N."/>
            <person name="Okwuonu G."/>
            <person name="Parker D."/>
            <person name="Richards S."/>
            <person name="Ruiz S.J."/>
            <person name="Santibanez J."/>
            <person name="Savard J."/>
            <person name="Scherer S.E."/>
            <person name="Schneider B."/>
            <person name="Sodergren E."/>
            <person name="Tautz D."/>
            <person name="Vattahil S."/>
            <person name="Villasana D."/>
            <person name="White C.S."/>
            <person name="Wright R."/>
            <person name="Park Y."/>
            <person name="Beeman R.W."/>
            <person name="Lord J."/>
            <person name="Oppert B."/>
            <person name="Lorenzen M."/>
            <person name="Brown S."/>
            <person name="Wang L."/>
            <person name="Savard J."/>
            <person name="Tautz D."/>
            <person name="Richards S."/>
            <person name="Weinstock G."/>
            <person name="Gibbs R.A."/>
            <person name="Liu Y."/>
            <person name="Worley K."/>
            <person name="Weinstock G."/>
            <person name="Elsik C.G."/>
            <person name="Reese J.T."/>
            <person name="Elhaik E."/>
            <person name="Landan G."/>
            <person name="Graur D."/>
            <person name="Arensburger P."/>
            <person name="Atkinson P."/>
            <person name="Beeman R.W."/>
            <person name="Beidler J."/>
            <person name="Brown S.J."/>
            <person name="Demuth J.P."/>
            <person name="Drury D.W."/>
            <person name="Du Y.Z."/>
            <person name="Fujiwara H."/>
            <person name="Lorenzen M."/>
            <person name="Maselli V."/>
            <person name="Osanai M."/>
            <person name="Park Y."/>
            <person name="Robertson H.M."/>
            <person name="Tu Z."/>
            <person name="Wang J.J."/>
            <person name="Wang S."/>
            <person name="Richards S."/>
            <person name="Song H."/>
            <person name="Zhang L."/>
            <person name="Sodergren E."/>
            <person name="Werner D."/>
            <person name="Stanke M."/>
            <person name="Morgenstern B."/>
            <person name="Solovyev V."/>
            <person name="Kosarev P."/>
            <person name="Brown G."/>
            <person name="Chen H.C."/>
            <person name="Ermolaeva O."/>
            <person name="Hlavina W."/>
            <person name="Kapustin Y."/>
            <person name="Kiryutin B."/>
            <person name="Kitts P."/>
            <person name="Maglott D."/>
            <person name="Pruitt K."/>
            <person name="Sapojnikov V."/>
            <person name="Souvorov A."/>
            <person name="Mackey A.J."/>
            <person name="Waterhouse R.M."/>
            <person name="Wyder S."/>
            <person name="Zdobnov E.M."/>
            <person name="Zdobnov E.M."/>
            <person name="Wyder S."/>
            <person name="Kriventseva E.V."/>
            <person name="Kadowaki T."/>
            <person name="Bork P."/>
            <person name="Aranda M."/>
            <person name="Bao R."/>
            <person name="Beermann A."/>
            <person name="Berns N."/>
            <person name="Bolognesi R."/>
            <person name="Bonneton F."/>
            <person name="Bopp D."/>
            <person name="Brown S.J."/>
            <person name="Bucher G."/>
            <person name="Butts T."/>
            <person name="Chaumot A."/>
            <person name="Denell R.E."/>
            <person name="Ferrier D.E."/>
            <person name="Friedrich M."/>
            <person name="Gordon C.M."/>
            <person name="Jindra M."/>
            <person name="Klingler M."/>
            <person name="Lan Q."/>
            <person name="Lattorff H.M."/>
            <person name="Laudet V."/>
            <person name="von Levetsow C."/>
            <person name="Liu Z."/>
            <person name="Lutz R."/>
            <person name="Lynch J.A."/>
            <person name="da Fonseca R.N."/>
            <person name="Posnien N."/>
            <person name="Reuter R."/>
            <person name="Roth S."/>
            <person name="Savard J."/>
            <person name="Schinko J.B."/>
            <person name="Schmitt C."/>
            <person name="Schoppmeier M."/>
            <person name="Schroder R."/>
            <person name="Shippy T.D."/>
            <person name="Simonnet F."/>
            <person name="Marques-Souza H."/>
            <person name="Tautz D."/>
            <person name="Tomoyasu Y."/>
            <person name="Trauner J."/>
            <person name="Van der Zee M."/>
            <person name="Vervoort M."/>
            <person name="Wittkopp N."/>
            <person name="Wimmer E.A."/>
            <person name="Yang X."/>
            <person name="Jones A.K."/>
            <person name="Sattelle D.B."/>
            <person name="Ebert P.R."/>
            <person name="Nelson D."/>
            <person name="Scott J.G."/>
            <person name="Beeman R.W."/>
            <person name="Muthukrishnan S."/>
            <person name="Kramer K.J."/>
            <person name="Arakane Y."/>
            <person name="Beeman R.W."/>
            <person name="Zhu Q."/>
            <person name="Hogenkamp D."/>
            <person name="Dixit R."/>
            <person name="Oppert B."/>
            <person name="Jiang H."/>
            <person name="Zou Z."/>
            <person name="Marshall J."/>
            <person name="Elpidina E."/>
            <person name="Vinokurov K."/>
            <person name="Oppert C."/>
            <person name="Zou Z."/>
            <person name="Evans J."/>
            <person name="Lu Z."/>
            <person name="Zhao P."/>
            <person name="Sumathipala N."/>
            <person name="Altincicek B."/>
            <person name="Vilcinskas A."/>
            <person name="Williams M."/>
            <person name="Hultmark D."/>
            <person name="Hetru C."/>
            <person name="Jiang H."/>
            <person name="Grimmelikhuijzen C.J."/>
            <person name="Hauser F."/>
            <person name="Cazzamali G."/>
            <person name="Williamson M."/>
            <person name="Park Y."/>
            <person name="Li B."/>
            <person name="Tanaka Y."/>
            <person name="Predel R."/>
            <person name="Neupert S."/>
            <person name="Schachtner J."/>
            <person name="Verleyen P."/>
            <person name="Raible F."/>
            <person name="Bork P."/>
            <person name="Friedrich M."/>
            <person name="Walden K.K."/>
            <person name="Robertson H.M."/>
            <person name="Angeli S."/>
            <person name="Foret S."/>
            <person name="Bucher G."/>
            <person name="Schuetz S."/>
            <person name="Maleszka R."/>
            <person name="Wimmer E.A."/>
            <person name="Beeman R.W."/>
            <person name="Lorenzen M."/>
            <person name="Tomoyasu Y."/>
            <person name="Miller S.C."/>
            <person name="Grossmann D."/>
            <person name="Bucher G."/>
        </authorList>
    </citation>
    <scope>NUCLEOTIDE SEQUENCE [LARGE SCALE GENOMIC DNA]</scope>
    <source>
        <strain evidence="4 5">Georgia GA2</strain>
    </source>
</reference>
<reference evidence="4 5" key="2">
    <citation type="journal article" date="2010" name="Nucleic Acids Res.">
        <title>BeetleBase in 2010: revisions to provide comprehensive genomic information for Tribolium castaneum.</title>
        <authorList>
            <person name="Kim H.S."/>
            <person name="Murphy T."/>
            <person name="Xia J."/>
            <person name="Caragea D."/>
            <person name="Park Y."/>
            <person name="Beeman R.W."/>
            <person name="Lorenzen M.D."/>
            <person name="Butcher S."/>
            <person name="Manak J.R."/>
            <person name="Brown S.J."/>
        </authorList>
    </citation>
    <scope>GENOME REANNOTATION</scope>
    <source>
        <strain evidence="4 5">Georgia GA2</strain>
    </source>
</reference>
<dbReference type="HOGENOM" id="CLU_1201217_0_0_1"/>
<dbReference type="SUPFAM" id="SSF53098">
    <property type="entry name" value="Ribonuclease H-like"/>
    <property type="match status" value="1"/>
</dbReference>
<proteinExistence type="inferred from homology"/>
<evidence type="ECO:0000256" key="2">
    <source>
        <dbReference type="SAM" id="Coils"/>
    </source>
</evidence>
<dbReference type="GO" id="GO:0004523">
    <property type="term" value="F:RNA-DNA hybrid ribonuclease activity"/>
    <property type="evidence" value="ECO:0000318"/>
    <property type="project" value="GO_Central"/>
</dbReference>
<dbReference type="InterPro" id="IPR012337">
    <property type="entry name" value="RNaseH-like_sf"/>
</dbReference>
<dbReference type="CDD" id="cd09280">
    <property type="entry name" value="RNase_HI_eukaryote_like"/>
    <property type="match status" value="1"/>
</dbReference>
<dbReference type="FunFam" id="3.30.420.10:FF:000115">
    <property type="entry name" value="Ribonuclease H"/>
    <property type="match status" value="1"/>
</dbReference>
<dbReference type="Gene3D" id="3.30.420.10">
    <property type="entry name" value="Ribonuclease H-like superfamily/Ribonuclease H"/>
    <property type="match status" value="1"/>
</dbReference>
<evidence type="ECO:0000313" key="4">
    <source>
        <dbReference type="EMBL" id="EFA11017.1"/>
    </source>
</evidence>
<dbReference type="InParanoid" id="D6W806"/>
<accession>D6W806</accession>
<keyword evidence="5" id="KW-1185">Reference proteome</keyword>
<dbReference type="InterPro" id="IPR002156">
    <property type="entry name" value="RNaseH_domain"/>
</dbReference>
<dbReference type="GO" id="GO:0003676">
    <property type="term" value="F:nucleic acid binding"/>
    <property type="evidence" value="ECO:0007669"/>
    <property type="project" value="InterPro"/>
</dbReference>
<dbReference type="EMBL" id="KQ971307">
    <property type="protein sequence ID" value="EFA11017.1"/>
    <property type="molecule type" value="Genomic_DNA"/>
</dbReference>
<evidence type="ECO:0000313" key="5">
    <source>
        <dbReference type="Proteomes" id="UP000007266"/>
    </source>
</evidence>
<evidence type="ECO:0000256" key="1">
    <source>
        <dbReference type="ARBA" id="ARBA00005300"/>
    </source>
</evidence>
<feature type="coiled-coil region" evidence="2">
    <location>
        <begin position="8"/>
        <end position="45"/>
    </location>
</feature>
<comment type="similarity">
    <text evidence="1">Belongs to the RNase H family.</text>
</comment>
<dbReference type="Proteomes" id="UP000007266">
    <property type="component" value="Linkage group 1"/>
</dbReference>
<dbReference type="STRING" id="7070.D6W806"/>
<dbReference type="Pfam" id="PF00075">
    <property type="entry name" value="RNase_H"/>
    <property type="match status" value="1"/>
</dbReference>
<dbReference type="GO" id="GO:0043137">
    <property type="term" value="P:DNA replication, removal of RNA primer"/>
    <property type="evidence" value="ECO:0000318"/>
    <property type="project" value="GO_Central"/>
</dbReference>
<sequence length="231" mass="25804">MAADPSKLKELNLLFERLQEAKAQADLLKNEMIDIKKELVKAESLFPKSFQLNCKNTDQCDSKNINSPPAKKTRYDFSRHGDYVTVYTDGACENNGREGAKAGIGVWFGDNHPLNVSKPVKGKATNNAAEIQACICAVQIARDNGIKKLQIITDSQFTINAMTKWIKSWKKNNWKLSSSKNPVKNKTDFQELDKLCEGLDVQWQHVAGHSGIKGNECADMLAREGAKLYVE</sequence>
<name>D6W806_TRICA</name>
<dbReference type="InterPro" id="IPR050092">
    <property type="entry name" value="RNase_H"/>
</dbReference>
<protein>
    <submittedName>
        <fullName evidence="4">Ribonuclease H1-like Protein</fullName>
    </submittedName>
</protein>